<keyword evidence="2" id="KW-1185">Reference proteome</keyword>
<evidence type="ECO:0000313" key="2">
    <source>
        <dbReference type="Proteomes" id="UP001208689"/>
    </source>
</evidence>
<accession>A0ABY6HUG9</accession>
<reference evidence="1" key="1">
    <citation type="submission" date="2022-09" db="EMBL/GenBank/DDBJ databases">
        <title>Actin cytoskeleton and complex cell architecture in an #Asgard archaeon.</title>
        <authorList>
            <person name="Ponce Toledo R.I."/>
            <person name="Schleper C."/>
            <person name="Rodrigues Oliveira T."/>
            <person name="Wollweber F."/>
            <person name="Xu J."/>
            <person name="Rittmann S."/>
            <person name="Klingl A."/>
            <person name="Pilhofer M."/>
        </authorList>
    </citation>
    <scope>NUCLEOTIDE SEQUENCE</scope>
    <source>
        <strain evidence="1">B-35</strain>
    </source>
</reference>
<protein>
    <submittedName>
        <fullName evidence="1">Uncharacterized protein</fullName>
    </submittedName>
</protein>
<proteinExistence type="predicted"/>
<gene>
    <name evidence="1" type="ORF">NEF87_002501</name>
</gene>
<dbReference type="Proteomes" id="UP001208689">
    <property type="component" value="Chromosome"/>
</dbReference>
<sequence>MEIAQINSKVEKILKNSQKLFAEQHPDAQNQPTSPLDQEICDQMNNSVKCYDEKKK</sequence>
<organism evidence="1 2">
    <name type="scientific">Candidatus Lokiarchaeum ossiferum</name>
    <dbReference type="NCBI Taxonomy" id="2951803"/>
    <lineage>
        <taxon>Archaea</taxon>
        <taxon>Promethearchaeati</taxon>
        <taxon>Promethearchaeota</taxon>
        <taxon>Promethearchaeia</taxon>
        <taxon>Promethearchaeales</taxon>
        <taxon>Promethearchaeaceae</taxon>
        <taxon>Candidatus Lokiarchaeum</taxon>
    </lineage>
</organism>
<dbReference type="EMBL" id="CP104013">
    <property type="protein sequence ID" value="UYP46216.1"/>
    <property type="molecule type" value="Genomic_DNA"/>
</dbReference>
<name>A0ABY6HUG9_9ARCH</name>
<evidence type="ECO:0000313" key="1">
    <source>
        <dbReference type="EMBL" id="UYP46216.1"/>
    </source>
</evidence>